<comment type="caution">
    <text evidence="1">The sequence shown here is derived from an EMBL/GenBank/DDBJ whole genome shotgun (WGS) entry which is preliminary data.</text>
</comment>
<dbReference type="Gene3D" id="3.90.1690.10">
    <property type="entry name" value="phage-related protein like domain"/>
    <property type="match status" value="1"/>
</dbReference>
<dbReference type="InterPro" id="IPR005564">
    <property type="entry name" value="Major_capsid_GpE"/>
</dbReference>
<organism evidence="1">
    <name type="scientific">marine sediment metagenome</name>
    <dbReference type="NCBI Taxonomy" id="412755"/>
    <lineage>
        <taxon>unclassified sequences</taxon>
        <taxon>metagenomes</taxon>
        <taxon>ecological metagenomes</taxon>
    </lineage>
</organism>
<evidence type="ECO:0000313" key="1">
    <source>
        <dbReference type="EMBL" id="KKL25067.1"/>
    </source>
</evidence>
<reference evidence="1" key="1">
    <citation type="journal article" date="2015" name="Nature">
        <title>Complex archaea that bridge the gap between prokaryotes and eukaryotes.</title>
        <authorList>
            <person name="Spang A."/>
            <person name="Saw J.H."/>
            <person name="Jorgensen S.L."/>
            <person name="Zaremba-Niedzwiedzka K."/>
            <person name="Martijn J."/>
            <person name="Lind A.E."/>
            <person name="van Eijk R."/>
            <person name="Schleper C."/>
            <person name="Guy L."/>
            <person name="Ettema T.J."/>
        </authorList>
    </citation>
    <scope>NUCLEOTIDE SEQUENCE</scope>
</reference>
<sequence>MPMNQPSRSDVHVDRPLTEISIAFLQSADTFVADKAYPILPVSKQSDSYFTYDRGMFNRDEAEELAPGTRAAAANYTLSTDTYSAKVWALAKDIADQVRANADSPLSLDREATEFLVVKMLIRKERNFAANHFVTGKWTTERAGVASGVTGTQFLRWDVASSTPIEDVRAAIRAVQVLTGFRPDRIVLGRAVYDALLDHPDIIGRIDRGQTSGPAVAMKDSLAALFELKQILVMDAIYNSAAEGATNVHAFIGASNALLLYTPASPGLMTPSAGYTFAWSGLLGAGATGTRMLRFRMDPEHSDLIEIQMSFDQKLIAADLGYFFLDAVS</sequence>
<name>A0A0F9CF58_9ZZZZ</name>
<gene>
    <name evidence="1" type="ORF">LCGC14_2409030</name>
</gene>
<proteinExistence type="predicted"/>
<evidence type="ECO:0008006" key="2">
    <source>
        <dbReference type="Google" id="ProtNLM"/>
    </source>
</evidence>
<protein>
    <recommendedName>
        <fullName evidence="2">Bacteriophage Mu GpT domain-containing protein</fullName>
    </recommendedName>
</protein>
<dbReference type="EMBL" id="LAZR01036355">
    <property type="protein sequence ID" value="KKL25067.1"/>
    <property type="molecule type" value="Genomic_DNA"/>
</dbReference>
<dbReference type="InterPro" id="IPR053738">
    <property type="entry name" value="Lambda_capsid_assembly"/>
</dbReference>
<dbReference type="Pfam" id="PF03864">
    <property type="entry name" value="Phage_cap_E"/>
    <property type="match status" value="1"/>
</dbReference>
<dbReference type="AlphaFoldDB" id="A0A0F9CF58"/>
<accession>A0A0F9CF58</accession>